<sequence>MHPLESFFRIQEGKAHKACIIAGFVMISHDSSQKACTYAGFSLRAVAGWHLAEAGRLLQRVLC</sequence>
<reference evidence="2" key="1">
    <citation type="submission" date="2016-07" db="EMBL/GenBank/DDBJ databases">
        <authorList>
            <person name="Florea S."/>
            <person name="Webb J.S."/>
            <person name="Jaromczyk J."/>
            <person name="Schardl C.L."/>
        </authorList>
    </citation>
    <scope>NUCLEOTIDE SEQUENCE [LARGE SCALE GENOMIC DNA]</scope>
    <source>
        <strain evidence="2">CY1</strain>
    </source>
</reference>
<organism evidence="1 2">
    <name type="scientific">Paenibacillus ferrarius</name>
    <dbReference type="NCBI Taxonomy" id="1469647"/>
    <lineage>
        <taxon>Bacteria</taxon>
        <taxon>Bacillati</taxon>
        <taxon>Bacillota</taxon>
        <taxon>Bacilli</taxon>
        <taxon>Bacillales</taxon>
        <taxon>Paenibacillaceae</taxon>
        <taxon>Paenibacillus</taxon>
    </lineage>
</organism>
<proteinExistence type="predicted"/>
<comment type="caution">
    <text evidence="1">The sequence shown here is derived from an EMBL/GenBank/DDBJ whole genome shotgun (WGS) entry which is preliminary data.</text>
</comment>
<evidence type="ECO:0000313" key="2">
    <source>
        <dbReference type="Proteomes" id="UP000190626"/>
    </source>
</evidence>
<keyword evidence="2" id="KW-1185">Reference proteome</keyword>
<dbReference type="AlphaFoldDB" id="A0A1V4HP32"/>
<accession>A0A1V4HP32</accession>
<gene>
    <name evidence="1" type="ORF">BC351_21975</name>
</gene>
<dbReference type="STRING" id="1469647.BC351_21975"/>
<protein>
    <submittedName>
        <fullName evidence="1">Uncharacterized protein</fullName>
    </submittedName>
</protein>
<dbReference type="EMBL" id="MBTG01000008">
    <property type="protein sequence ID" value="OPH59003.1"/>
    <property type="molecule type" value="Genomic_DNA"/>
</dbReference>
<evidence type="ECO:0000313" key="1">
    <source>
        <dbReference type="EMBL" id="OPH59003.1"/>
    </source>
</evidence>
<name>A0A1V4HP32_9BACL</name>
<dbReference type="Proteomes" id="UP000190626">
    <property type="component" value="Unassembled WGS sequence"/>
</dbReference>